<dbReference type="EMBL" id="SMOL01000160">
    <property type="protein sequence ID" value="KAB2625799.1"/>
    <property type="molecule type" value="Genomic_DNA"/>
</dbReference>
<comment type="caution">
    <text evidence="2">The sequence shown here is derived from an EMBL/GenBank/DDBJ whole genome shotgun (WGS) entry which is preliminary data.</text>
</comment>
<evidence type="ECO:0000313" key="2">
    <source>
        <dbReference type="EMBL" id="KAB2625799.1"/>
    </source>
</evidence>
<keyword evidence="3" id="KW-1185">Reference proteome</keyword>
<sequence>MSPGTADPSLCECCRPIWGCQSEIDCLDWCERQTLIPQGVCQRGFGEQPRTAGKKDGSPSHCRSGNRQAKEKPKPTGSARTRGRSWEQATWLR</sequence>
<feature type="region of interest" description="Disordered" evidence="1">
    <location>
        <begin position="43"/>
        <end position="93"/>
    </location>
</feature>
<reference evidence="3" key="2">
    <citation type="submission" date="2019-10" db="EMBL/GenBank/DDBJ databases">
        <title>A de novo genome assembly of a pear dwarfing rootstock.</title>
        <authorList>
            <person name="Wang F."/>
            <person name="Wang J."/>
            <person name="Li S."/>
            <person name="Zhang Y."/>
            <person name="Fang M."/>
            <person name="Ma L."/>
            <person name="Zhao Y."/>
            <person name="Jiang S."/>
        </authorList>
    </citation>
    <scope>NUCLEOTIDE SEQUENCE [LARGE SCALE GENOMIC DNA]</scope>
</reference>
<name>A0A5N5HCS0_9ROSA</name>
<reference evidence="2 3" key="3">
    <citation type="submission" date="2019-11" db="EMBL/GenBank/DDBJ databases">
        <title>A de novo genome assembly of a pear dwarfing rootstock.</title>
        <authorList>
            <person name="Wang F."/>
            <person name="Wang J."/>
            <person name="Li S."/>
            <person name="Zhang Y."/>
            <person name="Fang M."/>
            <person name="Ma L."/>
            <person name="Zhao Y."/>
            <person name="Jiang S."/>
        </authorList>
    </citation>
    <scope>NUCLEOTIDE SEQUENCE [LARGE SCALE GENOMIC DNA]</scope>
    <source>
        <strain evidence="2">S2</strain>
        <tissue evidence="2">Leaf</tissue>
    </source>
</reference>
<gene>
    <name evidence="2" type="ORF">D8674_017459</name>
</gene>
<dbReference type="AlphaFoldDB" id="A0A5N5HCS0"/>
<evidence type="ECO:0000256" key="1">
    <source>
        <dbReference type="SAM" id="MobiDB-lite"/>
    </source>
</evidence>
<protein>
    <submittedName>
        <fullName evidence="2">Inactive poly [ADP-ribose] polymerase SRO3</fullName>
    </submittedName>
</protein>
<reference evidence="2 3" key="1">
    <citation type="submission" date="2019-09" db="EMBL/GenBank/DDBJ databases">
        <authorList>
            <person name="Ou C."/>
        </authorList>
    </citation>
    <scope>NUCLEOTIDE SEQUENCE [LARGE SCALE GENOMIC DNA]</scope>
    <source>
        <strain evidence="2">S2</strain>
        <tissue evidence="2">Leaf</tissue>
    </source>
</reference>
<proteinExistence type="predicted"/>
<accession>A0A5N5HCS0</accession>
<dbReference type="Proteomes" id="UP000327157">
    <property type="component" value="Chromosome 16"/>
</dbReference>
<evidence type="ECO:0000313" key="3">
    <source>
        <dbReference type="Proteomes" id="UP000327157"/>
    </source>
</evidence>
<organism evidence="2 3">
    <name type="scientific">Pyrus ussuriensis x Pyrus communis</name>
    <dbReference type="NCBI Taxonomy" id="2448454"/>
    <lineage>
        <taxon>Eukaryota</taxon>
        <taxon>Viridiplantae</taxon>
        <taxon>Streptophyta</taxon>
        <taxon>Embryophyta</taxon>
        <taxon>Tracheophyta</taxon>
        <taxon>Spermatophyta</taxon>
        <taxon>Magnoliopsida</taxon>
        <taxon>eudicotyledons</taxon>
        <taxon>Gunneridae</taxon>
        <taxon>Pentapetalae</taxon>
        <taxon>rosids</taxon>
        <taxon>fabids</taxon>
        <taxon>Rosales</taxon>
        <taxon>Rosaceae</taxon>
        <taxon>Amygdaloideae</taxon>
        <taxon>Maleae</taxon>
        <taxon>Pyrus</taxon>
    </lineage>
</organism>